<dbReference type="PROSITE" id="PS51918">
    <property type="entry name" value="RADICAL_SAM"/>
    <property type="match status" value="1"/>
</dbReference>
<comment type="caution">
    <text evidence="8">The sequence shown here is derived from an EMBL/GenBank/DDBJ whole genome shotgun (WGS) entry which is preliminary data.</text>
</comment>
<dbReference type="NCBIfam" id="TIGR04085">
    <property type="entry name" value="rSAM_more_4Fe4S"/>
    <property type="match status" value="1"/>
</dbReference>
<dbReference type="PANTHER" id="PTHR11228:SF7">
    <property type="entry name" value="PQQA PEPTIDE CYCLASE"/>
    <property type="match status" value="1"/>
</dbReference>
<dbReference type="InterPro" id="IPR050377">
    <property type="entry name" value="Radical_SAM_PqqE_MftC-like"/>
</dbReference>
<dbReference type="InterPro" id="IPR013785">
    <property type="entry name" value="Aldolase_TIM"/>
</dbReference>
<organism evidence="8 9">
    <name type="scientific">Streptomyces canarius</name>
    <dbReference type="NCBI Taxonomy" id="285453"/>
    <lineage>
        <taxon>Bacteria</taxon>
        <taxon>Bacillati</taxon>
        <taxon>Actinomycetota</taxon>
        <taxon>Actinomycetes</taxon>
        <taxon>Kitasatosporales</taxon>
        <taxon>Streptomycetaceae</taxon>
        <taxon>Streptomyces</taxon>
    </lineage>
</organism>
<evidence type="ECO:0000256" key="2">
    <source>
        <dbReference type="ARBA" id="ARBA00022485"/>
    </source>
</evidence>
<evidence type="ECO:0000313" key="9">
    <source>
        <dbReference type="Proteomes" id="UP000653644"/>
    </source>
</evidence>
<keyword evidence="6" id="KW-0411">Iron-sulfur</keyword>
<dbReference type="SUPFAM" id="SSF102114">
    <property type="entry name" value="Radical SAM enzymes"/>
    <property type="match status" value="1"/>
</dbReference>
<reference evidence="9" key="1">
    <citation type="journal article" date="2019" name="Int. J. Syst. Evol. Microbiol.">
        <title>The Global Catalogue of Microorganisms (GCM) 10K type strain sequencing project: providing services to taxonomists for standard genome sequencing and annotation.</title>
        <authorList>
            <consortium name="The Broad Institute Genomics Platform"/>
            <consortium name="The Broad Institute Genome Sequencing Center for Infectious Disease"/>
            <person name="Wu L."/>
            <person name="Ma J."/>
        </authorList>
    </citation>
    <scope>NUCLEOTIDE SEQUENCE [LARGE SCALE GENOMIC DNA]</scope>
    <source>
        <strain evidence="9">JCM 4733</strain>
    </source>
</reference>
<evidence type="ECO:0000259" key="7">
    <source>
        <dbReference type="PROSITE" id="PS51918"/>
    </source>
</evidence>
<keyword evidence="9" id="KW-1185">Reference proteome</keyword>
<dbReference type="PANTHER" id="PTHR11228">
    <property type="entry name" value="RADICAL SAM DOMAIN PROTEIN"/>
    <property type="match status" value="1"/>
</dbReference>
<feature type="domain" description="Radical SAM core" evidence="7">
    <location>
        <begin position="80"/>
        <end position="298"/>
    </location>
</feature>
<dbReference type="SFLD" id="SFLDS00029">
    <property type="entry name" value="Radical_SAM"/>
    <property type="match status" value="1"/>
</dbReference>
<dbReference type="CDD" id="cd01335">
    <property type="entry name" value="Radical_SAM"/>
    <property type="match status" value="1"/>
</dbReference>
<dbReference type="CDD" id="cd21109">
    <property type="entry name" value="SPASM"/>
    <property type="match status" value="1"/>
</dbReference>
<dbReference type="InterPro" id="IPR007197">
    <property type="entry name" value="rSAM"/>
</dbReference>
<proteinExistence type="predicted"/>
<keyword evidence="5" id="KW-0408">Iron</keyword>
<evidence type="ECO:0000313" key="8">
    <source>
        <dbReference type="EMBL" id="GHA33908.1"/>
    </source>
</evidence>
<keyword evidence="3" id="KW-0949">S-adenosyl-L-methionine</keyword>
<dbReference type="InterPro" id="IPR034391">
    <property type="entry name" value="AdoMet-like_SPASM_containing"/>
</dbReference>
<evidence type="ECO:0000256" key="5">
    <source>
        <dbReference type="ARBA" id="ARBA00023004"/>
    </source>
</evidence>
<gene>
    <name evidence="8" type="ORF">GCM10010345_43060</name>
</gene>
<dbReference type="RefSeq" id="WP_189888398.1">
    <property type="nucleotide sequence ID" value="NZ_BMVN01000014.1"/>
</dbReference>
<name>A0ABQ3CPN1_9ACTN</name>
<dbReference type="SFLD" id="SFLDG01387">
    <property type="entry name" value="BtrN-like_SPASM_domain_contain"/>
    <property type="match status" value="1"/>
</dbReference>
<dbReference type="Pfam" id="PF13186">
    <property type="entry name" value="SPASM"/>
    <property type="match status" value="1"/>
</dbReference>
<dbReference type="InterPro" id="IPR058240">
    <property type="entry name" value="rSAM_sf"/>
</dbReference>
<accession>A0ABQ3CPN1</accession>
<dbReference type="Gene3D" id="3.20.20.70">
    <property type="entry name" value="Aldolase class I"/>
    <property type="match status" value="1"/>
</dbReference>
<protein>
    <recommendedName>
        <fullName evidence="7">Radical SAM core domain-containing protein</fullName>
    </recommendedName>
</protein>
<dbReference type="EMBL" id="BMVN01000014">
    <property type="protein sequence ID" value="GHA33908.1"/>
    <property type="molecule type" value="Genomic_DNA"/>
</dbReference>
<evidence type="ECO:0000256" key="1">
    <source>
        <dbReference type="ARBA" id="ARBA00001966"/>
    </source>
</evidence>
<dbReference type="SFLD" id="SFLDG01067">
    <property type="entry name" value="SPASM/twitch_domain_containing"/>
    <property type="match status" value="1"/>
</dbReference>
<dbReference type="InterPro" id="IPR023885">
    <property type="entry name" value="4Fe4S-binding_SPASM_dom"/>
</dbReference>
<evidence type="ECO:0000256" key="4">
    <source>
        <dbReference type="ARBA" id="ARBA00022723"/>
    </source>
</evidence>
<dbReference type="Proteomes" id="UP000653644">
    <property type="component" value="Unassembled WGS sequence"/>
</dbReference>
<keyword evidence="2" id="KW-0004">4Fe-4S</keyword>
<comment type="cofactor">
    <cofactor evidence="1">
        <name>[4Fe-4S] cluster</name>
        <dbReference type="ChEBI" id="CHEBI:49883"/>
    </cofactor>
</comment>
<evidence type="ECO:0000256" key="6">
    <source>
        <dbReference type="ARBA" id="ARBA00023014"/>
    </source>
</evidence>
<evidence type="ECO:0000256" key="3">
    <source>
        <dbReference type="ARBA" id="ARBA00022691"/>
    </source>
</evidence>
<dbReference type="Pfam" id="PF04055">
    <property type="entry name" value="Radical_SAM"/>
    <property type="match status" value="1"/>
</dbReference>
<keyword evidence="4" id="KW-0479">Metal-binding</keyword>
<sequence length="414" mass="46616">MYLLPFFSYRQVGDTVVLTNHISKKQAVDTWATVEALEAIYDSPSASIGVPEVAEELELVFADRDAANRWLDSGPSRQAGRLPKIEQIELTNRCPYTCKMCPRTFEMDRGLGDMSLELFDSIMRQVSGDTKFCALHHFGESLLHRGIGEAIAIALSHGVHTGLSCNPPSLLPKRAEAVLKAGLANMVLSLDSLDPDVYKSIRGRAARFDLADRNLRELVRLRDEGGYDTNLTLQMINMHANNEEAEQFLAYCEELGVDRGVVIRLERWDFGDELVAELGEHTSAGYTEPCTRPWNSVAILWDGRVVPCCHDYNGEKVLGNLQHETLEEIWAKPEAREFRSRNTEMAICAKCAFGQSFREARRQKEGFHRFHKEVTEPGGAQWEWFNPRLLDAGKTRAWYDGFDVLPAVPHETGA</sequence>